<gene>
    <name evidence="3" type="ORF">BAMA_02930</name>
</gene>
<dbReference type="InterPro" id="IPR036291">
    <property type="entry name" value="NAD(P)-bd_dom_sf"/>
</dbReference>
<dbReference type="GO" id="GO:0005737">
    <property type="term" value="C:cytoplasm"/>
    <property type="evidence" value="ECO:0007669"/>
    <property type="project" value="TreeGrafter"/>
</dbReference>
<evidence type="ECO:0000313" key="4">
    <source>
        <dbReference type="Proteomes" id="UP000027822"/>
    </source>
</evidence>
<evidence type="ECO:0000256" key="2">
    <source>
        <dbReference type="ARBA" id="ARBA00023002"/>
    </source>
</evidence>
<dbReference type="InterPro" id="IPR002347">
    <property type="entry name" value="SDR_fam"/>
</dbReference>
<protein>
    <submittedName>
        <fullName evidence="3">Short-chain dehydrogenase</fullName>
    </submittedName>
</protein>
<dbReference type="OrthoDB" id="5786478at2"/>
<dbReference type="EMBL" id="JOTN01000011">
    <property type="protein sequence ID" value="KEK18747.1"/>
    <property type="molecule type" value="Genomic_DNA"/>
</dbReference>
<evidence type="ECO:0000256" key="1">
    <source>
        <dbReference type="ARBA" id="ARBA00022857"/>
    </source>
</evidence>
<dbReference type="AlphaFoldDB" id="A0A073JX05"/>
<dbReference type="SUPFAM" id="SSF51735">
    <property type="entry name" value="NAD(P)-binding Rossmann-fold domains"/>
    <property type="match status" value="1"/>
</dbReference>
<dbReference type="Pfam" id="PF00106">
    <property type="entry name" value="adh_short"/>
    <property type="match status" value="1"/>
</dbReference>
<proteinExistence type="predicted"/>
<dbReference type="eggNOG" id="COG1028">
    <property type="taxonomic scope" value="Bacteria"/>
</dbReference>
<comment type="caution">
    <text evidence="3">The sequence shown here is derived from an EMBL/GenBank/DDBJ whole genome shotgun (WGS) entry which is preliminary data.</text>
</comment>
<evidence type="ECO:0000313" key="3">
    <source>
        <dbReference type="EMBL" id="KEK18747.1"/>
    </source>
</evidence>
<reference evidence="3 4" key="1">
    <citation type="submission" date="2014-06" db="EMBL/GenBank/DDBJ databases">
        <title>Draft genome sequence of Bacillus manliponensis JCM 15802 (MCCC 1A00708).</title>
        <authorList>
            <person name="Lai Q."/>
            <person name="Liu Y."/>
            <person name="Shao Z."/>
        </authorList>
    </citation>
    <scope>NUCLEOTIDE SEQUENCE [LARGE SCALE GENOMIC DNA]</scope>
    <source>
        <strain evidence="3 4">JCM 15802</strain>
    </source>
</reference>
<dbReference type="Gene3D" id="3.40.50.720">
    <property type="entry name" value="NAD(P)-binding Rossmann-like Domain"/>
    <property type="match status" value="1"/>
</dbReference>
<organism evidence="3 4">
    <name type="scientific">Bacillus manliponensis</name>
    <dbReference type="NCBI Taxonomy" id="574376"/>
    <lineage>
        <taxon>Bacteria</taxon>
        <taxon>Bacillati</taxon>
        <taxon>Bacillota</taxon>
        <taxon>Bacilli</taxon>
        <taxon>Bacillales</taxon>
        <taxon>Bacillaceae</taxon>
        <taxon>Bacillus</taxon>
        <taxon>Bacillus cereus group</taxon>
    </lineage>
</organism>
<dbReference type="Proteomes" id="UP000027822">
    <property type="component" value="Unassembled WGS sequence"/>
</dbReference>
<dbReference type="RefSeq" id="WP_034639905.1">
    <property type="nucleotide sequence ID" value="NZ_CBCSJC010000012.1"/>
</dbReference>
<dbReference type="InterPro" id="IPR051468">
    <property type="entry name" value="Fungal_SecMetab_SDRs"/>
</dbReference>
<dbReference type="STRING" id="574376.BAMA_02930"/>
<accession>A0A073JX05</accession>
<dbReference type="GO" id="GO:0016491">
    <property type="term" value="F:oxidoreductase activity"/>
    <property type="evidence" value="ECO:0007669"/>
    <property type="project" value="UniProtKB-KW"/>
</dbReference>
<keyword evidence="4" id="KW-1185">Reference proteome</keyword>
<name>A0A073JX05_9BACI</name>
<sequence length="234" mass="26075">MNIVVTGGNRGLGYELTAILHENGHTVFPVVRKQEVVNELIQKFPNRCHPIIADLNFDTSISLIQSEIRKYVDTIDIVINNAGIPGEETKLLHITSDELLSLFNVHCLGVVRVVKGTFPFLLKSTSPKVMNISSRLGSLSKMASGEFQHGRFSYSYRIAKAAQNMLTLCMEMEFREHEIEVIAIHPGKLKTEIGAEDANLSPRQGAENIYHWIVSASKGESGRFIEPSVGELNW</sequence>
<dbReference type="PRINTS" id="PR00081">
    <property type="entry name" value="GDHRDH"/>
</dbReference>
<dbReference type="PANTHER" id="PTHR43544:SF7">
    <property type="entry name" value="NADB-LER2"/>
    <property type="match status" value="1"/>
</dbReference>
<keyword evidence="1" id="KW-0521">NADP</keyword>
<dbReference type="PANTHER" id="PTHR43544">
    <property type="entry name" value="SHORT-CHAIN DEHYDROGENASE/REDUCTASE"/>
    <property type="match status" value="1"/>
</dbReference>
<keyword evidence="2" id="KW-0560">Oxidoreductase</keyword>